<comment type="similarity">
    <text evidence="1">Belongs to the UPF0201 family.</text>
</comment>
<sequence length="135" mass="15229">MDTVRVEVPVRATEDPEKVREAVMNVFPDLEIEGYGDFLKGEGNTESLSELREALERRRIRLTARGILIKNMRGKLTRIYINKQAALIGRVNVLEEPITPLGDIMVEIESDDIMGIIDWLAPDVSGEMEGSMDEK</sequence>
<dbReference type="SUPFAM" id="SSF55282">
    <property type="entry name" value="RL5-like"/>
    <property type="match status" value="1"/>
</dbReference>
<reference evidence="2 3" key="2">
    <citation type="journal article" date="2010" name="J. Bacteriol.">
        <title>Complete genome sequence of Methanothermobacter marburgensis, a methanoarchaeon model organism.</title>
        <authorList>
            <person name="Liesegang H."/>
            <person name="Kaster A.K."/>
            <person name="Wiezer A."/>
            <person name="Goenrich M."/>
            <person name="Wollherr A."/>
            <person name="Seedorf H."/>
            <person name="Gottschalk G."/>
            <person name="Thauer R.K."/>
        </authorList>
    </citation>
    <scope>NUCLEOTIDE SEQUENCE [LARGE SCALE GENOMIC DNA]</scope>
    <source>
        <strain evidence="3">ATCC BAA-927 / DSM 2133 / JCM 14651 / NBRC 100331 / OCM 82 / Marburg</strain>
    </source>
</reference>
<organism evidence="2 3">
    <name type="scientific">Methanothermobacter marburgensis (strain ATCC BAA-927 / DSM 2133 / JCM 14651 / NBRC 100331 / OCM 82 / Marburg)</name>
    <name type="common">Methanobacterium thermoautotrophicum</name>
    <dbReference type="NCBI Taxonomy" id="79929"/>
    <lineage>
        <taxon>Archaea</taxon>
        <taxon>Methanobacteriati</taxon>
        <taxon>Methanobacteriota</taxon>
        <taxon>Methanomada group</taxon>
        <taxon>Methanobacteria</taxon>
        <taxon>Methanobacteriales</taxon>
        <taxon>Methanobacteriaceae</taxon>
        <taxon>Methanothermobacter</taxon>
    </lineage>
</organism>
<proteinExistence type="inferred from homology"/>
<dbReference type="HAMAP" id="MF_01112">
    <property type="entry name" value="UPF0201"/>
    <property type="match status" value="1"/>
</dbReference>
<dbReference type="Pfam" id="PF01877">
    <property type="entry name" value="RNA_binding"/>
    <property type="match status" value="1"/>
</dbReference>
<dbReference type="InterPro" id="IPR022803">
    <property type="entry name" value="Ribosomal_uL5_dom_sf"/>
</dbReference>
<dbReference type="STRING" id="79929.MTBMA_c08280"/>
<dbReference type="Gene3D" id="3.30.1440.10">
    <property type="match status" value="1"/>
</dbReference>
<gene>
    <name evidence="2" type="ordered locus">MTBMA_c08280</name>
</gene>
<dbReference type="AlphaFoldDB" id="D9PW25"/>
<dbReference type="InterPro" id="IPR002739">
    <property type="entry name" value="PAB1135-like"/>
</dbReference>
<dbReference type="PaxDb" id="79929-MTBMA_c08280"/>
<keyword evidence="3" id="KW-1185">Reference proteome</keyword>
<dbReference type="PANTHER" id="PTHR39652">
    <property type="entry name" value="UPF0201 PROTEIN TK1335"/>
    <property type="match status" value="1"/>
</dbReference>
<reference key="1">
    <citation type="submission" date="2009-08" db="EMBL/GenBank/DDBJ databases">
        <title>The genome sequence of Methanothermobacter marburgensis.</title>
        <authorList>
            <person name="Kaster A."/>
            <person name="Seedorf H."/>
            <person name="Goenrich M."/>
            <person name="Wiezer A."/>
            <person name="Liesegang H."/>
            <person name="Thauer R."/>
            <person name="Gottschalk G."/>
        </authorList>
    </citation>
    <scope>NUCLEOTIDE SEQUENCE</scope>
    <source>
        <strain>Marburg</strain>
    </source>
</reference>
<evidence type="ECO:0000313" key="2">
    <source>
        <dbReference type="EMBL" id="ADL58423.1"/>
    </source>
</evidence>
<dbReference type="OrthoDB" id="7819at2157"/>
<evidence type="ECO:0000256" key="1">
    <source>
        <dbReference type="HAMAP-Rule" id="MF_01112"/>
    </source>
</evidence>
<dbReference type="HOGENOM" id="CLU_134829_1_0_2"/>
<name>D9PW25_METTM</name>
<dbReference type="KEGG" id="mmg:MTBMA_c08280"/>
<evidence type="ECO:0000313" key="3">
    <source>
        <dbReference type="Proteomes" id="UP000000345"/>
    </source>
</evidence>
<protein>
    <recommendedName>
        <fullName evidence="1">UPF0201 protein MTBMA_c08280</fullName>
    </recommendedName>
</protein>
<accession>D9PW25</accession>
<dbReference type="PANTHER" id="PTHR39652:SF1">
    <property type="entry name" value="UPF0201 PROTEIN TK1335"/>
    <property type="match status" value="1"/>
</dbReference>
<dbReference type="EMBL" id="CP001710">
    <property type="protein sequence ID" value="ADL58423.1"/>
    <property type="molecule type" value="Genomic_DNA"/>
</dbReference>
<dbReference type="Proteomes" id="UP000000345">
    <property type="component" value="Chromosome"/>
</dbReference>